<protein>
    <submittedName>
        <fullName evidence="3">Uncharacterized protein</fullName>
    </submittedName>
</protein>
<keyword evidence="1" id="KW-0812">Transmembrane</keyword>
<evidence type="ECO:0000313" key="4">
    <source>
        <dbReference type="Proteomes" id="UP000316801"/>
    </source>
</evidence>
<proteinExistence type="predicted"/>
<organism evidence="3 4">
    <name type="scientific">Rhizobium straminoryzae</name>
    <dbReference type="NCBI Taxonomy" id="1387186"/>
    <lineage>
        <taxon>Bacteria</taxon>
        <taxon>Pseudomonadati</taxon>
        <taxon>Pseudomonadota</taxon>
        <taxon>Alphaproteobacteria</taxon>
        <taxon>Hyphomicrobiales</taxon>
        <taxon>Rhizobiaceae</taxon>
        <taxon>Rhizobium/Agrobacterium group</taxon>
        <taxon>Rhizobium</taxon>
    </lineage>
</organism>
<gene>
    <name evidence="3" type="ORF">FNA46_18180</name>
</gene>
<keyword evidence="2" id="KW-0732">Signal</keyword>
<evidence type="ECO:0000256" key="1">
    <source>
        <dbReference type="SAM" id="Phobius"/>
    </source>
</evidence>
<accession>A0A549T3C7</accession>
<dbReference type="Proteomes" id="UP000316801">
    <property type="component" value="Unassembled WGS sequence"/>
</dbReference>
<feature type="chain" id="PRO_5021958273" evidence="2">
    <location>
        <begin position="27"/>
        <end position="104"/>
    </location>
</feature>
<keyword evidence="4" id="KW-1185">Reference proteome</keyword>
<comment type="caution">
    <text evidence="3">The sequence shown here is derived from an EMBL/GenBank/DDBJ whole genome shotgun (WGS) entry which is preliminary data.</text>
</comment>
<keyword evidence="1" id="KW-1133">Transmembrane helix</keyword>
<name>A0A549T3C7_9HYPH</name>
<dbReference type="EMBL" id="VJMG01000055">
    <property type="protein sequence ID" value="TRL36373.1"/>
    <property type="molecule type" value="Genomic_DNA"/>
</dbReference>
<feature type="transmembrane region" description="Helical" evidence="1">
    <location>
        <begin position="73"/>
        <end position="92"/>
    </location>
</feature>
<evidence type="ECO:0000256" key="2">
    <source>
        <dbReference type="SAM" id="SignalP"/>
    </source>
</evidence>
<dbReference type="AlphaFoldDB" id="A0A549T3C7"/>
<sequence>MAFFFRFLSFLALVLAIAAGTIDAIASVASSSVVLTSVEEDWLAASPRSLPLVQGMVEHYIHPQVWQNGFAVIIRQPAFAVCLGLSLALWMIGYRRPRPRSLFA</sequence>
<feature type="signal peptide" evidence="2">
    <location>
        <begin position="1"/>
        <end position="26"/>
    </location>
</feature>
<evidence type="ECO:0000313" key="3">
    <source>
        <dbReference type="EMBL" id="TRL36373.1"/>
    </source>
</evidence>
<reference evidence="3 4" key="1">
    <citation type="submission" date="2019-07" db="EMBL/GenBank/DDBJ databases">
        <title>Ln-dependent methylotrophs.</title>
        <authorList>
            <person name="Tani A."/>
        </authorList>
    </citation>
    <scope>NUCLEOTIDE SEQUENCE [LARGE SCALE GENOMIC DNA]</scope>
    <source>
        <strain evidence="3 4">SM12</strain>
    </source>
</reference>
<dbReference type="RefSeq" id="WP_143126625.1">
    <property type="nucleotide sequence ID" value="NZ_VJMG01000055.1"/>
</dbReference>
<keyword evidence="1" id="KW-0472">Membrane</keyword>